<reference evidence="2" key="1">
    <citation type="journal article" date="2020" name="mSystems">
        <title>Genome- and Community-Level Interaction Insights into Carbon Utilization and Element Cycling Functions of Hydrothermarchaeota in Hydrothermal Sediment.</title>
        <authorList>
            <person name="Zhou Z."/>
            <person name="Liu Y."/>
            <person name="Xu W."/>
            <person name="Pan J."/>
            <person name="Luo Z.H."/>
            <person name="Li M."/>
        </authorList>
    </citation>
    <scope>NUCLEOTIDE SEQUENCE [LARGE SCALE GENOMIC DNA]</scope>
    <source>
        <strain evidence="2">HyVt-237</strain>
    </source>
</reference>
<feature type="domain" description="Metallo-beta-lactamase" evidence="1">
    <location>
        <begin position="11"/>
        <end position="208"/>
    </location>
</feature>
<dbReference type="PANTHER" id="PTHR42951">
    <property type="entry name" value="METALLO-BETA-LACTAMASE DOMAIN-CONTAINING"/>
    <property type="match status" value="1"/>
</dbReference>
<name>A0A7C1BE28_UNCW3</name>
<dbReference type="CDD" id="cd07721">
    <property type="entry name" value="yflN-like_MBL-fold"/>
    <property type="match status" value="1"/>
</dbReference>
<dbReference type="SUPFAM" id="SSF56281">
    <property type="entry name" value="Metallo-hydrolase/oxidoreductase"/>
    <property type="match status" value="1"/>
</dbReference>
<dbReference type="AlphaFoldDB" id="A0A7C1BE28"/>
<evidence type="ECO:0000259" key="1">
    <source>
        <dbReference type="SMART" id="SM00849"/>
    </source>
</evidence>
<dbReference type="Pfam" id="PF00753">
    <property type="entry name" value="Lactamase_B"/>
    <property type="match status" value="1"/>
</dbReference>
<dbReference type="InterPro" id="IPR036866">
    <property type="entry name" value="RibonucZ/Hydroxyglut_hydro"/>
</dbReference>
<sequence length="224" mass="24567">MARFYTVKVGFTNCFLFRLDEGYLLLDTGVPGKSDLLWNFLRERSIDPREIKLTVLTHAHFDHAGNAFEVKARTGAELLVHKCEIEGLMKGKTDIPPGLGTWGGFLSRFLSHLDMGFNPVDPDIYIEGDFDLSGFGLSGRILHTPGHTAGSITLLLDSGEAFVGDLLMSGPPLRLSPGLPIFAESREEVLNSLRKLRSMGAKMFYPAHGKPFPSSAVDHLIGVP</sequence>
<dbReference type="InterPro" id="IPR001279">
    <property type="entry name" value="Metallo-B-lactamas"/>
</dbReference>
<dbReference type="PANTHER" id="PTHR42951:SF17">
    <property type="entry name" value="METALLO-BETA-LACTAMASE DOMAIN-CONTAINING PROTEIN"/>
    <property type="match status" value="1"/>
</dbReference>
<evidence type="ECO:0000313" key="2">
    <source>
        <dbReference type="EMBL" id="HDM89934.1"/>
    </source>
</evidence>
<dbReference type="Proteomes" id="UP000885931">
    <property type="component" value="Unassembled WGS sequence"/>
</dbReference>
<protein>
    <submittedName>
        <fullName evidence="2">MBL fold metallo-hydrolase</fullName>
    </submittedName>
</protein>
<dbReference type="Gene3D" id="3.60.15.10">
    <property type="entry name" value="Ribonuclease Z/Hydroxyacylglutathione hydrolase-like"/>
    <property type="match status" value="1"/>
</dbReference>
<dbReference type="EMBL" id="DRBW01000070">
    <property type="protein sequence ID" value="HDM89934.1"/>
    <property type="molecule type" value="Genomic_DNA"/>
</dbReference>
<organism evidence="2">
    <name type="scientific">candidate division WOR-3 bacterium</name>
    <dbReference type="NCBI Taxonomy" id="2052148"/>
    <lineage>
        <taxon>Bacteria</taxon>
        <taxon>Bacteria division WOR-3</taxon>
    </lineage>
</organism>
<dbReference type="SMART" id="SM00849">
    <property type="entry name" value="Lactamase_B"/>
    <property type="match status" value="1"/>
</dbReference>
<proteinExistence type="predicted"/>
<accession>A0A7C1BE28</accession>
<comment type="caution">
    <text evidence="2">The sequence shown here is derived from an EMBL/GenBank/DDBJ whole genome shotgun (WGS) entry which is preliminary data.</text>
</comment>
<gene>
    <name evidence="2" type="ORF">ENG67_01860</name>
</gene>
<dbReference type="InterPro" id="IPR050855">
    <property type="entry name" value="NDM-1-like"/>
</dbReference>